<evidence type="ECO:0000259" key="7">
    <source>
        <dbReference type="Pfam" id="PF07637"/>
    </source>
</evidence>
<evidence type="ECO:0000313" key="9">
    <source>
        <dbReference type="Proteomes" id="UP000319817"/>
    </source>
</evidence>
<dbReference type="InterPro" id="IPR013042">
    <property type="entry name" value="DUF1592"/>
</dbReference>
<dbReference type="Pfam" id="PF07637">
    <property type="entry name" value="PSD5"/>
    <property type="match status" value="1"/>
</dbReference>
<protein>
    <recommendedName>
        <fullName evidence="10">Planctomycete cytochrome C</fullName>
    </recommendedName>
</protein>
<feature type="signal peptide" evidence="1">
    <location>
        <begin position="1"/>
        <end position="21"/>
    </location>
</feature>
<feature type="domain" description="DUF1587" evidence="3">
    <location>
        <begin position="118"/>
        <end position="181"/>
    </location>
</feature>
<feature type="domain" description="Cytochrome C Planctomycete-type" evidence="6">
    <location>
        <begin position="36"/>
        <end position="81"/>
    </location>
</feature>
<dbReference type="AlphaFoldDB" id="A0A517NVR8"/>
<feature type="domain" description="DUF1585" evidence="2">
    <location>
        <begin position="724"/>
        <end position="797"/>
    </location>
</feature>
<accession>A0A517NVR8</accession>
<dbReference type="EMBL" id="CP036526">
    <property type="protein sequence ID" value="QDT11219.1"/>
    <property type="molecule type" value="Genomic_DNA"/>
</dbReference>
<organism evidence="8 9">
    <name type="scientific">Stieleria marina</name>
    <dbReference type="NCBI Taxonomy" id="1930275"/>
    <lineage>
        <taxon>Bacteria</taxon>
        <taxon>Pseudomonadati</taxon>
        <taxon>Planctomycetota</taxon>
        <taxon>Planctomycetia</taxon>
        <taxon>Pirellulales</taxon>
        <taxon>Pirellulaceae</taxon>
        <taxon>Stieleria</taxon>
    </lineage>
</organism>
<feature type="domain" description="DUF1588" evidence="4">
    <location>
        <begin position="595"/>
        <end position="691"/>
    </location>
</feature>
<feature type="chain" id="PRO_5022058374" description="Planctomycete cytochrome C" evidence="1">
    <location>
        <begin position="22"/>
        <end position="800"/>
    </location>
</feature>
<feature type="domain" description="DUF1592" evidence="5">
    <location>
        <begin position="449"/>
        <end position="576"/>
    </location>
</feature>
<evidence type="ECO:0000259" key="6">
    <source>
        <dbReference type="Pfam" id="PF07635"/>
    </source>
</evidence>
<dbReference type="InterPro" id="IPR013039">
    <property type="entry name" value="DUF1588"/>
</dbReference>
<evidence type="ECO:0000256" key="1">
    <source>
        <dbReference type="SAM" id="SignalP"/>
    </source>
</evidence>
<dbReference type="InterPro" id="IPR011429">
    <property type="entry name" value="Cyt_c_Planctomycete-type"/>
</dbReference>
<dbReference type="Pfam" id="PF07624">
    <property type="entry name" value="PSD2"/>
    <property type="match status" value="1"/>
</dbReference>
<evidence type="ECO:0008006" key="10">
    <source>
        <dbReference type="Google" id="ProtNLM"/>
    </source>
</evidence>
<sequence precursor="true">MISLRHFIFVFAVIASGPLRAATLRDELAPLIDSSCVDCHDASTETNLDLTSLGTDLTDDSTQRQWEQIFDRVWTGEMPPASEDRPPTEIRSAALTTLKHSLAEASLAKQKSGRVPARRLTKLELRYTLQDLFLIQGDVTNGIPDESESGSFDTVGASQRISAVHLESYLAAADEALDLAIRLDHNPYRDFGDKADDDFGFLETWHDKPLNLGGSITRKLNYGSGVVLFADVDYLTQFVASVPSPGRYRLTAKVAAYQSTEPVTAKWIVKNQSGGAKLAKTVDLLPGEPTTILVETTMKPGDIPYLTFDNRNAKNDSVFIAGGSQVFQGAGLAILSQSAEGPLNQSWPPPSTMHLLDGLEISEILGCQDGPFEVIATANPIDDIRRIVSRLAPSIFRRPVSETELEQFVSLASPALDAGRDITDALRIPLRSMLSSPQFLLLGGRSGQLDDHALASRLSYFLWRSMPDPALLQLADQGQLRDPTVLAQQVDRMLADPKADRFVKDFVGQWLRLHQINATSPDESLYPEFEELLAAAIPKETQWFFADLIRRNLSADNLIDSDFTFVNRRLAQHYGIDGVDGQHFRRVALPDDSPRGGILTQAAVLKTTANGTTTSPVTRGNFVLTNFLGTPPAAPPASVGSIEPDTRGKTTIREILSAHRDNESCNQCHREIDPPGFALESFDPIGGFRTHYRASGGEQTFGDFTTKLPPKQGPPVDPSGVTTDGTPFRDIRQYRQHLMQNRRAVVRNFISQLIVFSTGGEIAFADRDVVKEITDATEADGFRVRDIIHAIVQSRLFDEK</sequence>
<keyword evidence="9" id="KW-1185">Reference proteome</keyword>
<dbReference type="Proteomes" id="UP000319817">
    <property type="component" value="Chromosome"/>
</dbReference>
<dbReference type="Pfam" id="PF07626">
    <property type="entry name" value="PSD3"/>
    <property type="match status" value="1"/>
</dbReference>
<dbReference type="InterPro" id="IPR013043">
    <property type="entry name" value="DUF1595"/>
</dbReference>
<dbReference type="OrthoDB" id="175242at2"/>
<dbReference type="Pfam" id="PF07635">
    <property type="entry name" value="PSCyt1"/>
    <property type="match status" value="1"/>
</dbReference>
<reference evidence="8 9" key="1">
    <citation type="submission" date="2019-02" db="EMBL/GenBank/DDBJ databases">
        <title>Deep-cultivation of Planctomycetes and their phenomic and genomic characterization uncovers novel biology.</title>
        <authorList>
            <person name="Wiegand S."/>
            <person name="Jogler M."/>
            <person name="Boedeker C."/>
            <person name="Pinto D."/>
            <person name="Vollmers J."/>
            <person name="Rivas-Marin E."/>
            <person name="Kohn T."/>
            <person name="Peeters S.H."/>
            <person name="Heuer A."/>
            <person name="Rast P."/>
            <person name="Oberbeckmann S."/>
            <person name="Bunk B."/>
            <person name="Jeske O."/>
            <person name="Meyerdierks A."/>
            <person name="Storesund J.E."/>
            <person name="Kallscheuer N."/>
            <person name="Luecker S."/>
            <person name="Lage O.M."/>
            <person name="Pohl T."/>
            <person name="Merkel B.J."/>
            <person name="Hornburger P."/>
            <person name="Mueller R.-W."/>
            <person name="Bruemmer F."/>
            <person name="Labrenz M."/>
            <person name="Spormann A.M."/>
            <person name="Op den Camp H."/>
            <person name="Overmann J."/>
            <person name="Amann R."/>
            <person name="Jetten M.S.M."/>
            <person name="Mascher T."/>
            <person name="Medema M.H."/>
            <person name="Devos D.P."/>
            <person name="Kaster A.-K."/>
            <person name="Ovreas L."/>
            <person name="Rohde M."/>
            <person name="Galperin M.Y."/>
            <person name="Jogler C."/>
        </authorList>
    </citation>
    <scope>NUCLEOTIDE SEQUENCE [LARGE SCALE GENOMIC DNA]</scope>
    <source>
        <strain evidence="8 9">K23_9</strain>
    </source>
</reference>
<evidence type="ECO:0000259" key="5">
    <source>
        <dbReference type="Pfam" id="PF07631"/>
    </source>
</evidence>
<proteinExistence type="predicted"/>
<evidence type="ECO:0000259" key="3">
    <source>
        <dbReference type="Pfam" id="PF07626"/>
    </source>
</evidence>
<feature type="domain" description="DUF1595" evidence="7">
    <location>
        <begin position="384"/>
        <end position="440"/>
    </location>
</feature>
<dbReference type="Pfam" id="PF07627">
    <property type="entry name" value="PSCyt3"/>
    <property type="match status" value="1"/>
</dbReference>
<gene>
    <name evidence="8" type="ORF">K239x_32130</name>
</gene>
<dbReference type="RefSeq" id="WP_145419090.1">
    <property type="nucleotide sequence ID" value="NZ_CP036526.1"/>
</dbReference>
<name>A0A517NVR8_9BACT</name>
<dbReference type="Pfam" id="PF07631">
    <property type="entry name" value="PSD4"/>
    <property type="match status" value="1"/>
</dbReference>
<evidence type="ECO:0000259" key="4">
    <source>
        <dbReference type="Pfam" id="PF07627"/>
    </source>
</evidence>
<keyword evidence="1" id="KW-0732">Signal</keyword>
<evidence type="ECO:0000313" key="8">
    <source>
        <dbReference type="EMBL" id="QDT11219.1"/>
    </source>
</evidence>
<dbReference type="InterPro" id="IPR011478">
    <property type="entry name" value="DUF1585"/>
</dbReference>
<dbReference type="InterPro" id="IPR013036">
    <property type="entry name" value="DUF1587"/>
</dbReference>
<evidence type="ECO:0000259" key="2">
    <source>
        <dbReference type="Pfam" id="PF07624"/>
    </source>
</evidence>